<feature type="compositionally biased region" description="Polar residues" evidence="1">
    <location>
        <begin position="60"/>
        <end position="76"/>
    </location>
</feature>
<accession>A0A6C0ALP8</accession>
<sequence>MPVNPSNKRLRAAKATANDKIDIGGVLYGAGAKAGQPNRIGVRLFNFRLFPRSGDKGNNCGCTLTQKKNPNRQSGQ</sequence>
<name>A0A6C0ALP8_9ZZZZ</name>
<evidence type="ECO:0000256" key="1">
    <source>
        <dbReference type="SAM" id="MobiDB-lite"/>
    </source>
</evidence>
<feature type="region of interest" description="Disordered" evidence="1">
    <location>
        <begin position="54"/>
        <end position="76"/>
    </location>
</feature>
<protein>
    <submittedName>
        <fullName evidence="2">Uncharacterized protein</fullName>
    </submittedName>
</protein>
<proteinExistence type="predicted"/>
<dbReference type="EMBL" id="MN740232">
    <property type="protein sequence ID" value="QHT94919.1"/>
    <property type="molecule type" value="Genomic_DNA"/>
</dbReference>
<evidence type="ECO:0000313" key="2">
    <source>
        <dbReference type="EMBL" id="QHS80413.1"/>
    </source>
</evidence>
<dbReference type="AlphaFoldDB" id="A0A6C0ALP8"/>
<dbReference type="EMBL" id="MN740679">
    <property type="protein sequence ID" value="QHS80413.1"/>
    <property type="molecule type" value="Genomic_DNA"/>
</dbReference>
<evidence type="ECO:0000313" key="3">
    <source>
        <dbReference type="EMBL" id="QHT94919.1"/>
    </source>
</evidence>
<reference evidence="2" key="1">
    <citation type="journal article" date="2020" name="Nature">
        <title>Giant virus diversity and host interactions through global metagenomics.</title>
        <authorList>
            <person name="Schulz F."/>
            <person name="Roux S."/>
            <person name="Paez-Espino D."/>
            <person name="Jungbluth S."/>
            <person name="Walsh D.A."/>
            <person name="Denef V.J."/>
            <person name="McMahon K.D."/>
            <person name="Konstantinidis K.T."/>
            <person name="Eloe-Fadrosh E.A."/>
            <person name="Kyrpides N.C."/>
            <person name="Woyke T."/>
        </authorList>
    </citation>
    <scope>NUCLEOTIDE SEQUENCE</scope>
    <source>
        <strain evidence="3">GVMAG-M-3300024261-37</strain>
        <strain evidence="2">GVMAG-S-1039698-54</strain>
    </source>
</reference>
<organism evidence="2">
    <name type="scientific">viral metagenome</name>
    <dbReference type="NCBI Taxonomy" id="1070528"/>
    <lineage>
        <taxon>unclassified sequences</taxon>
        <taxon>metagenomes</taxon>
        <taxon>organismal metagenomes</taxon>
    </lineage>
</organism>